<sequence length="290" mass="31094">MPPTPIISLVLALALILIGQSDAFPDWKFTKLTRILADTKSGEKVSPAPSPGSDPGEPKGPGNGAAPTGTEGYSASSQSCHVKNLSACLRNSGSAPKEAFLVLWNSGEVPLKVKVSFLPANITSDDIQLAGQHNTEVNVTTKIQGNSYIVLNAGDGDCVIKLKPPAPQSNFYDFLSNASEVKPIHGVYLFFATVLLIGGVWACCKFGKNERRIDGVAYQELEMGRIQADLALADNVETVEGWDESWDDDWGDEIREVKSSPSRSWVGNGSVNDHKSESSNKDGGKSTWND</sequence>
<comment type="caution">
    <text evidence="5">The sequence shown here is derived from an EMBL/GenBank/DDBJ whole genome shotgun (WGS) entry which is preliminary data.</text>
</comment>
<evidence type="ECO:0000256" key="3">
    <source>
        <dbReference type="SAM" id="SignalP"/>
    </source>
</evidence>
<proteinExistence type="predicted"/>
<dbReference type="PANTHER" id="PTHR34200">
    <property type="entry name" value="DENTIN SIALOPHOSPHOPROTEIN-LIKE ISOFORM X1"/>
    <property type="match status" value="1"/>
</dbReference>
<dbReference type="AlphaFoldDB" id="A0AAN7KU73"/>
<gene>
    <name evidence="5" type="ORF">SAY86_027596</name>
</gene>
<name>A0AAN7KU73_TRANT</name>
<keyword evidence="2" id="KW-0812">Transmembrane</keyword>
<feature type="region of interest" description="Disordered" evidence="1">
    <location>
        <begin position="40"/>
        <end position="75"/>
    </location>
</feature>
<accession>A0AAN7KU73</accession>
<keyword evidence="2" id="KW-1133">Transmembrane helix</keyword>
<reference evidence="5 6" key="1">
    <citation type="journal article" date="2023" name="Hortic Res">
        <title>Pangenome of water caltrop reveals structural variations and asymmetric subgenome divergence after allopolyploidization.</title>
        <authorList>
            <person name="Zhang X."/>
            <person name="Chen Y."/>
            <person name="Wang L."/>
            <person name="Yuan Y."/>
            <person name="Fang M."/>
            <person name="Shi L."/>
            <person name="Lu R."/>
            <person name="Comes H.P."/>
            <person name="Ma Y."/>
            <person name="Chen Y."/>
            <person name="Huang G."/>
            <person name="Zhou Y."/>
            <person name="Zheng Z."/>
            <person name="Qiu Y."/>
        </authorList>
    </citation>
    <scope>NUCLEOTIDE SEQUENCE [LARGE SCALE GENOMIC DNA]</scope>
    <source>
        <strain evidence="5">F231</strain>
    </source>
</reference>
<keyword evidence="2" id="KW-0472">Membrane</keyword>
<keyword evidence="6" id="KW-1185">Reference proteome</keyword>
<feature type="domain" description="DUF7356" evidence="4">
    <location>
        <begin position="71"/>
        <end position="165"/>
    </location>
</feature>
<feature type="compositionally biased region" description="Polar residues" evidence="1">
    <location>
        <begin position="259"/>
        <end position="271"/>
    </location>
</feature>
<dbReference type="PANTHER" id="PTHR34200:SF2">
    <property type="entry name" value="TRANSMEMBRANE PROTEIN"/>
    <property type="match status" value="1"/>
</dbReference>
<protein>
    <recommendedName>
        <fullName evidence="4">DUF7356 domain-containing protein</fullName>
    </recommendedName>
</protein>
<keyword evidence="3" id="KW-0732">Signal</keyword>
<evidence type="ECO:0000313" key="6">
    <source>
        <dbReference type="Proteomes" id="UP001346149"/>
    </source>
</evidence>
<feature type="transmembrane region" description="Helical" evidence="2">
    <location>
        <begin position="186"/>
        <end position="204"/>
    </location>
</feature>
<dbReference type="EMBL" id="JAXQNO010000021">
    <property type="protein sequence ID" value="KAK4769446.1"/>
    <property type="molecule type" value="Genomic_DNA"/>
</dbReference>
<feature type="region of interest" description="Disordered" evidence="1">
    <location>
        <begin position="257"/>
        <end position="290"/>
    </location>
</feature>
<organism evidence="5 6">
    <name type="scientific">Trapa natans</name>
    <name type="common">Water chestnut</name>
    <dbReference type="NCBI Taxonomy" id="22666"/>
    <lineage>
        <taxon>Eukaryota</taxon>
        <taxon>Viridiplantae</taxon>
        <taxon>Streptophyta</taxon>
        <taxon>Embryophyta</taxon>
        <taxon>Tracheophyta</taxon>
        <taxon>Spermatophyta</taxon>
        <taxon>Magnoliopsida</taxon>
        <taxon>eudicotyledons</taxon>
        <taxon>Gunneridae</taxon>
        <taxon>Pentapetalae</taxon>
        <taxon>rosids</taxon>
        <taxon>malvids</taxon>
        <taxon>Myrtales</taxon>
        <taxon>Lythraceae</taxon>
        <taxon>Trapa</taxon>
    </lineage>
</organism>
<evidence type="ECO:0000259" key="4">
    <source>
        <dbReference type="Pfam" id="PF24053"/>
    </source>
</evidence>
<evidence type="ECO:0000256" key="1">
    <source>
        <dbReference type="SAM" id="MobiDB-lite"/>
    </source>
</evidence>
<dbReference type="Proteomes" id="UP001346149">
    <property type="component" value="Unassembled WGS sequence"/>
</dbReference>
<evidence type="ECO:0000313" key="5">
    <source>
        <dbReference type="EMBL" id="KAK4769446.1"/>
    </source>
</evidence>
<evidence type="ECO:0000256" key="2">
    <source>
        <dbReference type="SAM" id="Phobius"/>
    </source>
</evidence>
<dbReference type="InterPro" id="IPR055780">
    <property type="entry name" value="DUF7356"/>
</dbReference>
<feature type="compositionally biased region" description="Basic and acidic residues" evidence="1">
    <location>
        <begin position="272"/>
        <end position="284"/>
    </location>
</feature>
<feature type="chain" id="PRO_5043031089" description="DUF7356 domain-containing protein" evidence="3">
    <location>
        <begin position="24"/>
        <end position="290"/>
    </location>
</feature>
<feature type="signal peptide" evidence="3">
    <location>
        <begin position="1"/>
        <end position="23"/>
    </location>
</feature>
<dbReference type="Pfam" id="PF24053">
    <property type="entry name" value="DUF7356"/>
    <property type="match status" value="1"/>
</dbReference>